<dbReference type="RefSeq" id="XP_033791451.1">
    <property type="nucleotide sequence ID" value="XM_033935560.1"/>
</dbReference>
<dbReference type="InterPro" id="IPR018890">
    <property type="entry name" value="FAM171"/>
</dbReference>
<evidence type="ECO:0000313" key="2">
    <source>
        <dbReference type="Proteomes" id="UP000515159"/>
    </source>
</evidence>
<reference evidence="3" key="1">
    <citation type="submission" date="2025-08" db="UniProtKB">
        <authorList>
            <consortium name="RefSeq"/>
        </authorList>
    </citation>
    <scope>IDENTIFICATION</scope>
</reference>
<gene>
    <name evidence="3" type="primary">LOC117356404</name>
</gene>
<accession>A0A6P8QY26</accession>
<evidence type="ECO:0000256" key="1">
    <source>
        <dbReference type="SAM" id="Phobius"/>
    </source>
</evidence>
<dbReference type="AlphaFoldDB" id="A0A6P8QY26"/>
<dbReference type="InParanoid" id="A0A6P8QY26"/>
<proteinExistence type="predicted"/>
<name>A0A6P8QY26_GEOSA</name>
<dbReference type="KEGG" id="gsh:117356404"/>
<dbReference type="GeneID" id="117356404"/>
<dbReference type="PANTHER" id="PTHR31626:SF2">
    <property type="entry name" value="PROTEIN FAM171B"/>
    <property type="match status" value="1"/>
</dbReference>
<dbReference type="Proteomes" id="UP000515159">
    <property type="component" value="Chromosome 3"/>
</dbReference>
<keyword evidence="2" id="KW-1185">Reference proteome</keyword>
<evidence type="ECO:0000313" key="3">
    <source>
        <dbReference type="RefSeq" id="XP_033791451.1"/>
    </source>
</evidence>
<keyword evidence="1" id="KW-0812">Transmembrane</keyword>
<sequence>MEKKILLMLFTMDSRHHAALLLFILVGTILLLLAASFLLICYFRHKYLKTKKNQKWALKSVVLTKSQATSMTGVSLVLSSPPSLLHESQAFKNSPFPVKSSLVQMKDDTASLENYIVQKNAASPPGWQCWSSSEKSPQNVYEKGNQTSILQYISSPGAFLMDSILGQSKDLEFSPFYVEDIMHCSSLKSNVDTNFVLVPEESPIPNISFINHSRSSSLPRNLGDCLISEIPGNQQYFWSSSTLKTLLQNSVQGKPNGLMDMSHHGEHMESLSVPNTLKRPPSTASTLEGKTARKSLLQLPKTGFLQPRAWFISLANGPFSNGAPIGKQDPNNITSLDSGVDVIELQVRQDGEVVRDGVELEVMQHLESYEDATGSEQNVMQLVVEEGDESGSLMGGEQSGNEQQLAHKEAAMKLNEACYRNKRSLWQKREERPLIGIN</sequence>
<keyword evidence="1" id="KW-0472">Membrane</keyword>
<feature type="transmembrane region" description="Helical" evidence="1">
    <location>
        <begin position="20"/>
        <end position="43"/>
    </location>
</feature>
<dbReference type="OrthoDB" id="9902350at2759"/>
<protein>
    <submittedName>
        <fullName evidence="3">Protein FAM171B-like isoform X1</fullName>
    </submittedName>
</protein>
<organism evidence="2 3">
    <name type="scientific">Geotrypetes seraphini</name>
    <name type="common">Gaboon caecilian</name>
    <name type="synonym">Caecilia seraphini</name>
    <dbReference type="NCBI Taxonomy" id="260995"/>
    <lineage>
        <taxon>Eukaryota</taxon>
        <taxon>Metazoa</taxon>
        <taxon>Chordata</taxon>
        <taxon>Craniata</taxon>
        <taxon>Vertebrata</taxon>
        <taxon>Euteleostomi</taxon>
        <taxon>Amphibia</taxon>
        <taxon>Gymnophiona</taxon>
        <taxon>Geotrypetes</taxon>
    </lineage>
</organism>
<keyword evidence="1" id="KW-1133">Transmembrane helix</keyword>
<dbReference type="PANTHER" id="PTHR31626">
    <property type="entry name" value="SUSHI DOMAIN-CONTAINING PROTEIN"/>
    <property type="match status" value="1"/>
</dbReference>